<evidence type="ECO:0000313" key="2">
    <source>
        <dbReference type="EMBL" id="KAF3808035.1"/>
    </source>
</evidence>
<gene>
    <name evidence="2" type="ORF">GCG54_00012614</name>
</gene>
<sequence length="426" mass="48485">MRVKSCKHLQHAWFNQSLDSPDPTPRQPQDILRELLANTMVGGNLSVDRLFITELFDKADSFRSLPASASPESFPKFRELPPEIRQAIWLFSIPRRTMHISDVLMEAVCWNRRLPMPAPALACREAWGVIRPRMHAVFDQLGWMWLDEDAEMRRMAWITSSDRLSMGPYHFHAYGSTIRLDDALSTFESVALSLEQLANKYAFGHFDEHLSLSIDLAQTIRVVVQTIVIVISDKPTRYGTIYPLRTRTSRNLKASASFLNENETLEWTYENMRGASACDTPTHFVEVVDLHDRRRLNELASLVMANGGSSWTSRHRMDATCHWDRSYCFDCLMRWWEHDGKGLADATLNKAYKQLSGIPEDTPVLEDSSNPETEMIPAVKFLIKFPDIDPPGINFADAEKLIGAVPEVCRVGARLLGETDLSSEDI</sequence>
<comment type="caution">
    <text evidence="2">The sequence shown here is derived from an EMBL/GenBank/DDBJ whole genome shotgun (WGS) entry which is preliminary data.</text>
</comment>
<dbReference type="GeneID" id="69019732"/>
<name>A0A8H4CQ61_COLGL</name>
<feature type="domain" description="2EXR" evidence="1">
    <location>
        <begin position="74"/>
        <end position="130"/>
    </location>
</feature>
<accession>A0A8H4CQ61</accession>
<evidence type="ECO:0000259" key="1">
    <source>
        <dbReference type="Pfam" id="PF20150"/>
    </source>
</evidence>
<dbReference type="EMBL" id="WVTB01000024">
    <property type="protein sequence ID" value="KAF3808035.1"/>
    <property type="molecule type" value="Genomic_DNA"/>
</dbReference>
<dbReference type="Proteomes" id="UP000613401">
    <property type="component" value="Unassembled WGS sequence"/>
</dbReference>
<protein>
    <recommendedName>
        <fullName evidence="1">2EXR domain-containing protein</fullName>
    </recommendedName>
</protein>
<dbReference type="Pfam" id="PF20150">
    <property type="entry name" value="2EXR"/>
    <property type="match status" value="1"/>
</dbReference>
<dbReference type="RefSeq" id="XP_045267194.1">
    <property type="nucleotide sequence ID" value="XM_045412489.1"/>
</dbReference>
<keyword evidence="3" id="KW-1185">Reference proteome</keyword>
<organism evidence="2 3">
    <name type="scientific">Colletotrichum gloeosporioides</name>
    <name type="common">Anthracnose fungus</name>
    <name type="synonym">Glomerella cingulata</name>
    <dbReference type="NCBI Taxonomy" id="474922"/>
    <lineage>
        <taxon>Eukaryota</taxon>
        <taxon>Fungi</taxon>
        <taxon>Dikarya</taxon>
        <taxon>Ascomycota</taxon>
        <taxon>Pezizomycotina</taxon>
        <taxon>Sordariomycetes</taxon>
        <taxon>Hypocreomycetidae</taxon>
        <taxon>Glomerellales</taxon>
        <taxon>Glomerellaceae</taxon>
        <taxon>Colletotrichum</taxon>
        <taxon>Colletotrichum gloeosporioides species complex</taxon>
    </lineage>
</organism>
<dbReference type="AlphaFoldDB" id="A0A8H4CQ61"/>
<proteinExistence type="predicted"/>
<dbReference type="InterPro" id="IPR045518">
    <property type="entry name" value="2EXR"/>
</dbReference>
<evidence type="ECO:0000313" key="3">
    <source>
        <dbReference type="Proteomes" id="UP000613401"/>
    </source>
</evidence>
<reference evidence="2" key="1">
    <citation type="journal article" date="2020" name="Phytopathology">
        <title>Genome sequence and comparative analysis of Colletotrichum gloeosporioides isolated from Liriodendron leaves.</title>
        <authorList>
            <person name="Fu F.F."/>
            <person name="Hao Z."/>
            <person name="Wang P."/>
            <person name="Lu Y."/>
            <person name="Xue L.J."/>
            <person name="Wei G."/>
            <person name="Tian Y."/>
            <person name="Baishi H."/>
            <person name="Xu H."/>
            <person name="Shi J."/>
            <person name="Cheng T."/>
            <person name="Wang G."/>
            <person name="Yi Y."/>
            <person name="Chen J."/>
        </authorList>
    </citation>
    <scope>NUCLEOTIDE SEQUENCE</scope>
    <source>
        <strain evidence="2">Lc1</strain>
    </source>
</reference>
<reference evidence="2" key="2">
    <citation type="submission" date="2020-03" db="EMBL/GenBank/DDBJ databases">
        <authorList>
            <person name="Fu F.-F."/>
            <person name="Chen J."/>
        </authorList>
    </citation>
    <scope>NUCLEOTIDE SEQUENCE</scope>
    <source>
        <strain evidence="2">Lc1</strain>
    </source>
</reference>